<sequence length="115" mass="13276">MEALQVLIPVITAFVTAIFTFVATKSTNRKDVTISDRKALSEDEKAFRLELKEIINSYKTDLEEAREEIRVLSEEVAQLHKTNLELTLENKRLQVKVDDLRVELQSFRGGQHEMD</sequence>
<dbReference type="Proteomes" id="UP000552038">
    <property type="component" value="Unassembled WGS sequence"/>
</dbReference>
<keyword evidence="2" id="KW-0812">Transmembrane</keyword>
<keyword evidence="1" id="KW-0175">Coiled coil</keyword>
<gene>
    <name evidence="3" type="ORF">HMI46_25755</name>
</gene>
<organism evidence="3 4">
    <name type="scientific">Paenibacillus alvei</name>
    <name type="common">Bacillus alvei</name>
    <dbReference type="NCBI Taxonomy" id="44250"/>
    <lineage>
        <taxon>Bacteria</taxon>
        <taxon>Bacillati</taxon>
        <taxon>Bacillota</taxon>
        <taxon>Bacilli</taxon>
        <taxon>Bacillales</taxon>
        <taxon>Paenibacillaceae</taxon>
        <taxon>Paenibacillus</taxon>
    </lineage>
</organism>
<feature type="coiled-coil region" evidence="1">
    <location>
        <begin position="48"/>
        <end position="103"/>
    </location>
</feature>
<evidence type="ECO:0000256" key="1">
    <source>
        <dbReference type="SAM" id="Coils"/>
    </source>
</evidence>
<proteinExistence type="predicted"/>
<evidence type="ECO:0000256" key="2">
    <source>
        <dbReference type="SAM" id="Phobius"/>
    </source>
</evidence>
<keyword evidence="2" id="KW-1133">Transmembrane helix</keyword>
<keyword evidence="2" id="KW-0472">Membrane</keyword>
<evidence type="ECO:0000313" key="3">
    <source>
        <dbReference type="EMBL" id="NOJ73921.1"/>
    </source>
</evidence>
<feature type="transmembrane region" description="Helical" evidence="2">
    <location>
        <begin position="6"/>
        <end position="24"/>
    </location>
</feature>
<comment type="caution">
    <text evidence="3">The sequence shown here is derived from an EMBL/GenBank/DDBJ whole genome shotgun (WGS) entry which is preliminary data.</text>
</comment>
<evidence type="ECO:0000313" key="4">
    <source>
        <dbReference type="Proteomes" id="UP000552038"/>
    </source>
</evidence>
<dbReference type="RefSeq" id="WP_163978242.1">
    <property type="nucleotide sequence ID" value="NZ_JABFOR010000063.1"/>
</dbReference>
<accession>A0AAP7A5X2</accession>
<protein>
    <submittedName>
        <fullName evidence="3">Uncharacterized protein</fullName>
    </submittedName>
</protein>
<dbReference type="AlphaFoldDB" id="A0AAP7A5X2"/>
<reference evidence="3 4" key="1">
    <citation type="submission" date="2020-05" db="EMBL/GenBank/DDBJ databases">
        <title>Whole genome sequencing and identification of novel metabolites from Paenibacillus alvei strain JR949.</title>
        <authorList>
            <person name="Rajendhran J."/>
            <person name="Sree Pranav P."/>
            <person name="Mahalakshmi B."/>
            <person name="Karthikeyan R."/>
        </authorList>
    </citation>
    <scope>NUCLEOTIDE SEQUENCE [LARGE SCALE GENOMIC DNA]</scope>
    <source>
        <strain evidence="3 4">JR949</strain>
    </source>
</reference>
<dbReference type="EMBL" id="JABFOR010000063">
    <property type="protein sequence ID" value="NOJ73921.1"/>
    <property type="molecule type" value="Genomic_DNA"/>
</dbReference>
<name>A0AAP7A5X2_PAEAL</name>